<name>A0A2P5HLZ9_DIAHE</name>
<dbReference type="InParanoid" id="A0A2P5HLZ9"/>
<organism evidence="2 3">
    <name type="scientific">Diaporthe helianthi</name>
    <dbReference type="NCBI Taxonomy" id="158607"/>
    <lineage>
        <taxon>Eukaryota</taxon>
        <taxon>Fungi</taxon>
        <taxon>Dikarya</taxon>
        <taxon>Ascomycota</taxon>
        <taxon>Pezizomycotina</taxon>
        <taxon>Sordariomycetes</taxon>
        <taxon>Sordariomycetidae</taxon>
        <taxon>Diaporthales</taxon>
        <taxon>Diaporthaceae</taxon>
        <taxon>Diaporthe</taxon>
    </lineage>
</organism>
<comment type="caution">
    <text evidence="2">The sequence shown here is derived from an EMBL/GenBank/DDBJ whole genome shotgun (WGS) entry which is preliminary data.</text>
</comment>
<accession>A0A2P5HLZ9</accession>
<evidence type="ECO:0000313" key="3">
    <source>
        <dbReference type="Proteomes" id="UP000094444"/>
    </source>
</evidence>
<dbReference type="EMBL" id="MAVT02001321">
    <property type="protein sequence ID" value="POS71280.1"/>
    <property type="molecule type" value="Genomic_DNA"/>
</dbReference>
<sequence length="186" mass="20990">MFLFRSRDHAHRLHVGRAPYSVRTLGETRNSLYDDDDEGAQRPRASLTWPLPSPTRAMSEPAACSLPDPLSPIDSKSKSRRQASVKETFRPPRIGRNTLRHYDLHVPQCLDGFYTWIRQPATRLGLAVLAMTIINQPTASQVCGCARSPSPSLTLAHLVSYCCLFTIHLHHPLPACAYKWHHDSRN</sequence>
<reference evidence="2" key="1">
    <citation type="submission" date="2017-09" db="EMBL/GenBank/DDBJ databases">
        <title>Polyketide synthases of a Diaporthe helianthi virulent isolate.</title>
        <authorList>
            <person name="Baroncelli R."/>
        </authorList>
    </citation>
    <scope>NUCLEOTIDE SEQUENCE [LARGE SCALE GENOMIC DNA]</scope>
    <source>
        <strain evidence="2">7/96</strain>
    </source>
</reference>
<keyword evidence="3" id="KW-1185">Reference proteome</keyword>
<protein>
    <submittedName>
        <fullName evidence="2">Uncharacterized protein</fullName>
    </submittedName>
</protein>
<dbReference type="Proteomes" id="UP000094444">
    <property type="component" value="Unassembled WGS sequence"/>
</dbReference>
<proteinExistence type="predicted"/>
<evidence type="ECO:0000313" key="2">
    <source>
        <dbReference type="EMBL" id="POS71280.1"/>
    </source>
</evidence>
<evidence type="ECO:0000256" key="1">
    <source>
        <dbReference type="SAM" id="MobiDB-lite"/>
    </source>
</evidence>
<feature type="region of interest" description="Disordered" evidence="1">
    <location>
        <begin position="31"/>
        <end position="90"/>
    </location>
</feature>
<dbReference type="AlphaFoldDB" id="A0A2P5HLZ9"/>
<gene>
    <name evidence="2" type="ORF">DHEL01_v210325</name>
</gene>